<keyword evidence="1" id="KW-0175">Coiled coil</keyword>
<name>A0A7S2VUR5_9EUKA</name>
<gene>
    <name evidence="2" type="ORF">NSPH01132_LOCUS591</name>
</gene>
<evidence type="ECO:0000256" key="1">
    <source>
        <dbReference type="SAM" id="Coils"/>
    </source>
</evidence>
<dbReference type="EMBL" id="HBHC01001038">
    <property type="protein sequence ID" value="CAD9650507.1"/>
    <property type="molecule type" value="Transcribed_RNA"/>
</dbReference>
<proteinExistence type="predicted"/>
<protein>
    <submittedName>
        <fullName evidence="2">Uncharacterized protein</fullName>
    </submittedName>
</protein>
<evidence type="ECO:0000313" key="2">
    <source>
        <dbReference type="EMBL" id="CAD9650507.1"/>
    </source>
</evidence>
<sequence length="175" mass="20514">MASIVNTSTHRNLSFCFGTADVEEWNKCAERLKSTTYENDALMHAKLDSLTKSLPGRTKRTLASILETVEARSAQELHEWGSKASQAEYRATREAQKIEEDRQDKIKESDERIAEYQSEMKDYVRQTKAYEEAKQKRPETEKEEEEMFRAKMKAVEEEIERLTKLIEEEKQQQNE</sequence>
<organism evidence="2">
    <name type="scientific">Norrisiella sphaerica</name>
    <dbReference type="NCBI Taxonomy" id="552664"/>
    <lineage>
        <taxon>Eukaryota</taxon>
        <taxon>Sar</taxon>
        <taxon>Rhizaria</taxon>
        <taxon>Cercozoa</taxon>
        <taxon>Chlorarachniophyceae</taxon>
        <taxon>Norrisiella</taxon>
    </lineage>
</organism>
<dbReference type="AlphaFoldDB" id="A0A7S2VUR5"/>
<accession>A0A7S2VUR5</accession>
<feature type="coiled-coil region" evidence="1">
    <location>
        <begin position="99"/>
        <end position="175"/>
    </location>
</feature>
<reference evidence="2" key="1">
    <citation type="submission" date="2021-01" db="EMBL/GenBank/DDBJ databases">
        <authorList>
            <person name="Corre E."/>
            <person name="Pelletier E."/>
            <person name="Niang G."/>
            <person name="Scheremetjew M."/>
            <person name="Finn R."/>
            <person name="Kale V."/>
            <person name="Holt S."/>
            <person name="Cochrane G."/>
            <person name="Meng A."/>
            <person name="Brown T."/>
            <person name="Cohen L."/>
        </authorList>
    </citation>
    <scope>NUCLEOTIDE SEQUENCE</scope>
    <source>
        <strain evidence="2">BC52</strain>
    </source>
</reference>